<dbReference type="Gene3D" id="1.10.8.430">
    <property type="entry name" value="Helical domain of apoptotic protease-activating factors"/>
    <property type="match status" value="1"/>
</dbReference>
<keyword evidence="4" id="KW-0547">Nucleotide-binding</keyword>
<dbReference type="PANTHER" id="PTHR23155">
    <property type="entry name" value="DISEASE RESISTANCE PROTEIN RP"/>
    <property type="match status" value="1"/>
</dbReference>
<feature type="domain" description="Disease resistance protein winged helix" evidence="9">
    <location>
        <begin position="433"/>
        <end position="504"/>
    </location>
</feature>
<feature type="domain" description="Disease resistance R13L4/SHOC-2-like LRR" evidence="10">
    <location>
        <begin position="553"/>
        <end position="898"/>
    </location>
</feature>
<proteinExistence type="inferred from homology"/>
<dbReference type="InterPro" id="IPR038005">
    <property type="entry name" value="RX-like_CC"/>
</dbReference>
<dbReference type="AlphaFoldDB" id="A0ABC9C1A4"/>
<evidence type="ECO:0000256" key="4">
    <source>
        <dbReference type="ARBA" id="ARBA00022741"/>
    </source>
</evidence>
<dbReference type="Proteomes" id="UP001497457">
    <property type="component" value="Chromosome 28b"/>
</dbReference>
<accession>A0ABC9C1A4</accession>
<keyword evidence="5" id="KW-0611">Plant defense</keyword>
<evidence type="ECO:0000259" key="10">
    <source>
        <dbReference type="Pfam" id="PF23598"/>
    </source>
</evidence>
<dbReference type="Pfam" id="PF23559">
    <property type="entry name" value="WHD_DRP"/>
    <property type="match status" value="1"/>
</dbReference>
<evidence type="ECO:0000313" key="11">
    <source>
        <dbReference type="EMBL" id="CAL5012341.1"/>
    </source>
</evidence>
<dbReference type="FunFam" id="1.10.10.10:FF:000322">
    <property type="entry name" value="Probable disease resistance protein At1g63360"/>
    <property type="match status" value="1"/>
</dbReference>
<dbReference type="GO" id="GO:0042742">
    <property type="term" value="P:defense response to bacterium"/>
    <property type="evidence" value="ECO:0007669"/>
    <property type="project" value="UniProtKB-ARBA"/>
</dbReference>
<organism evidence="11 12">
    <name type="scientific">Urochloa decumbens</name>
    <dbReference type="NCBI Taxonomy" id="240449"/>
    <lineage>
        <taxon>Eukaryota</taxon>
        <taxon>Viridiplantae</taxon>
        <taxon>Streptophyta</taxon>
        <taxon>Embryophyta</taxon>
        <taxon>Tracheophyta</taxon>
        <taxon>Spermatophyta</taxon>
        <taxon>Magnoliopsida</taxon>
        <taxon>Liliopsida</taxon>
        <taxon>Poales</taxon>
        <taxon>Poaceae</taxon>
        <taxon>PACMAD clade</taxon>
        <taxon>Panicoideae</taxon>
        <taxon>Panicodae</taxon>
        <taxon>Paniceae</taxon>
        <taxon>Melinidinae</taxon>
        <taxon>Urochloa</taxon>
    </lineage>
</organism>
<evidence type="ECO:0000259" key="9">
    <source>
        <dbReference type="Pfam" id="PF23559"/>
    </source>
</evidence>
<evidence type="ECO:0000256" key="5">
    <source>
        <dbReference type="ARBA" id="ARBA00022821"/>
    </source>
</evidence>
<reference evidence="11 12" key="2">
    <citation type="submission" date="2024-10" db="EMBL/GenBank/DDBJ databases">
        <authorList>
            <person name="Ryan C."/>
        </authorList>
    </citation>
    <scope>NUCLEOTIDE SEQUENCE [LARGE SCALE GENOMIC DNA]</scope>
</reference>
<dbReference type="InterPro" id="IPR044974">
    <property type="entry name" value="Disease_R_plants"/>
</dbReference>
<evidence type="ECO:0000256" key="6">
    <source>
        <dbReference type="ARBA" id="ARBA00023054"/>
    </source>
</evidence>
<gene>
    <name evidence="11" type="ORF">URODEC1_LOCUS70835</name>
</gene>
<comment type="similarity">
    <text evidence="1">Belongs to the disease resistance NB-LRR family.</text>
</comment>
<sequence>MEGILVSAATGALKPVLGKLAALLGDEYRRFKGLRGEVQFLVNELGAMNAFLVKMSEEENYDAQDKIWMEEVREMSYDIEDSLDDFMLHVSDKNTNQKGFIKKCKNMLMKAKTRSRVAKAIEDLKVQVKEVGDRNARYKIRESILKASNETVDHRALVIFEDASKLIGIDTPKQELIKLLANVDGLVQSYHHHVVSIVGVGGLGKTTLANQVYQELRGQFGCHAFVSVTRNPNIRNVLKNILYQVSYETYSNIEAWDIQLLISELIESIKGSRYLIVVDDIWKIEAWEIIKLALPKNGTNSKIITTTRLHDVAEACCSLDCDFVYKMKPLGYVDSKKLFLDRIFGCENKCPRHLMNVSHMIIEKCGGLPLAVISISGLLANKPQTEEQWDVVQKSIGRSLGKNPDVHRMMQILSLSYFDLPHHLKSCLLYLSIFPEDSIIDKRRLVRRWIVEGFIKEEQGHTLSELGERCFNELINRSLVQVRQANMYDEVTNCMVHDTILDFIIQKSEEENFVTVSSDDYQTICPDDKVRRLSLHGCSQKNVCMPNDLNLSHVRSITVTVTRFNYSVQLPLLSSFKYLRVLDLQGCRQVEDYHFADVGSLYQLKYLSLCETGVSVLPEQIGQLKYMETLDLQQTKIVELPASVVHLSRLVHLVFNRGVKVPAGCGRMAALQEIEHVDVFKQPIEFTKDIGQLTDLRKANMYMCYNDCKKIGLGGSQYKHYMDNIVNSLSKLGNLHSLSIDIDSTCAKDFSLDSVDFASLGFQKLYIQPGFIPKIPKWVRSKFSLKFLTIYVKEFEVDDIMALGHLPALEFVCVVAHESFEGRMLTIRGSEGFSRLRSFKFGCAIPVKFEDGAMPKLENLILMFSSLKTSQLVSKGDFSFGIQHLSSLKTVFCGIHLSWDAVRDWIAEKKTQMASMGSEAAMAAFSDIDTTALYVGMGTNAAMRREIFIHPKSPRLEIHGITQWKLKDTMPGSSSTSEPAEDSRLGHWPALTFKIPSRDTHLHDSIPCPFMKSIHQSDLG</sequence>
<keyword evidence="6" id="KW-0175">Coiled coil</keyword>
<evidence type="ECO:0000259" key="7">
    <source>
        <dbReference type="Pfam" id="PF00931"/>
    </source>
</evidence>
<dbReference type="Pfam" id="PF18052">
    <property type="entry name" value="Rx_N"/>
    <property type="match status" value="1"/>
</dbReference>
<dbReference type="InterPro" id="IPR042197">
    <property type="entry name" value="Apaf_helical"/>
</dbReference>
<dbReference type="Gene3D" id="1.10.10.10">
    <property type="entry name" value="Winged helix-like DNA-binding domain superfamily/Winged helix DNA-binding domain"/>
    <property type="match status" value="1"/>
</dbReference>
<dbReference type="SUPFAM" id="SSF52540">
    <property type="entry name" value="P-loop containing nucleoside triphosphate hydrolases"/>
    <property type="match status" value="1"/>
</dbReference>
<dbReference type="CDD" id="cd14798">
    <property type="entry name" value="RX-CC_like"/>
    <property type="match status" value="1"/>
</dbReference>
<dbReference type="InterPro" id="IPR036388">
    <property type="entry name" value="WH-like_DNA-bd_sf"/>
</dbReference>
<dbReference type="Gene3D" id="1.20.5.4130">
    <property type="match status" value="1"/>
</dbReference>
<dbReference type="InterPro" id="IPR055414">
    <property type="entry name" value="LRR_R13L4/SHOC2-like"/>
</dbReference>
<protein>
    <submittedName>
        <fullName evidence="11">Uncharacterized protein</fullName>
    </submittedName>
</protein>
<dbReference type="PANTHER" id="PTHR23155:SF1107">
    <property type="entry name" value="OS08G0373000 PROTEIN"/>
    <property type="match status" value="1"/>
</dbReference>
<dbReference type="InterPro" id="IPR027417">
    <property type="entry name" value="P-loop_NTPase"/>
</dbReference>
<feature type="domain" description="Disease resistance N-terminal" evidence="8">
    <location>
        <begin position="12"/>
        <end position="99"/>
    </location>
</feature>
<reference evidence="12" key="1">
    <citation type="submission" date="2024-06" db="EMBL/GenBank/DDBJ databases">
        <authorList>
            <person name="Ryan C."/>
        </authorList>
    </citation>
    <scope>NUCLEOTIDE SEQUENCE [LARGE SCALE GENOMIC DNA]</scope>
</reference>
<dbReference type="Gene3D" id="3.80.10.10">
    <property type="entry name" value="Ribonuclease Inhibitor"/>
    <property type="match status" value="1"/>
</dbReference>
<dbReference type="Pfam" id="PF23598">
    <property type="entry name" value="LRR_14"/>
    <property type="match status" value="1"/>
</dbReference>
<evidence type="ECO:0000313" key="12">
    <source>
        <dbReference type="Proteomes" id="UP001497457"/>
    </source>
</evidence>
<dbReference type="GO" id="GO:0002758">
    <property type="term" value="P:innate immune response-activating signaling pathway"/>
    <property type="evidence" value="ECO:0007669"/>
    <property type="project" value="UniProtKB-ARBA"/>
</dbReference>
<dbReference type="InterPro" id="IPR058922">
    <property type="entry name" value="WHD_DRP"/>
</dbReference>
<dbReference type="GO" id="GO:0000166">
    <property type="term" value="F:nucleotide binding"/>
    <property type="evidence" value="ECO:0007669"/>
    <property type="project" value="UniProtKB-KW"/>
</dbReference>
<evidence type="ECO:0000256" key="3">
    <source>
        <dbReference type="ARBA" id="ARBA00022737"/>
    </source>
</evidence>
<dbReference type="InterPro" id="IPR041118">
    <property type="entry name" value="Rx_N"/>
</dbReference>
<dbReference type="SUPFAM" id="SSF52058">
    <property type="entry name" value="L domain-like"/>
    <property type="match status" value="1"/>
</dbReference>
<dbReference type="GO" id="GO:0009626">
    <property type="term" value="P:plant-type hypersensitive response"/>
    <property type="evidence" value="ECO:0007669"/>
    <property type="project" value="UniProtKB-ARBA"/>
</dbReference>
<evidence type="ECO:0000256" key="1">
    <source>
        <dbReference type="ARBA" id="ARBA00008894"/>
    </source>
</evidence>
<feature type="domain" description="NB-ARC" evidence="7">
    <location>
        <begin position="185"/>
        <end position="319"/>
    </location>
</feature>
<dbReference type="PRINTS" id="PR00364">
    <property type="entry name" value="DISEASERSIST"/>
</dbReference>
<dbReference type="FunFam" id="3.40.50.300:FF:001091">
    <property type="entry name" value="Probable disease resistance protein At1g61300"/>
    <property type="match status" value="1"/>
</dbReference>
<evidence type="ECO:0000256" key="2">
    <source>
        <dbReference type="ARBA" id="ARBA00022614"/>
    </source>
</evidence>
<dbReference type="EMBL" id="OZ075138">
    <property type="protein sequence ID" value="CAL5012341.1"/>
    <property type="molecule type" value="Genomic_DNA"/>
</dbReference>
<name>A0ABC9C1A4_9POAL</name>
<evidence type="ECO:0000259" key="8">
    <source>
        <dbReference type="Pfam" id="PF18052"/>
    </source>
</evidence>
<keyword evidence="3" id="KW-0677">Repeat</keyword>
<keyword evidence="2" id="KW-0433">Leucine-rich repeat</keyword>
<dbReference type="InterPro" id="IPR002182">
    <property type="entry name" value="NB-ARC"/>
</dbReference>
<keyword evidence="12" id="KW-1185">Reference proteome</keyword>
<dbReference type="InterPro" id="IPR032675">
    <property type="entry name" value="LRR_dom_sf"/>
</dbReference>
<dbReference type="Gene3D" id="3.40.50.300">
    <property type="entry name" value="P-loop containing nucleotide triphosphate hydrolases"/>
    <property type="match status" value="1"/>
</dbReference>
<dbReference type="Pfam" id="PF00931">
    <property type="entry name" value="NB-ARC"/>
    <property type="match status" value="1"/>
</dbReference>